<accession>A0ABU1WVA1</accession>
<dbReference type="InterPro" id="IPR013785">
    <property type="entry name" value="Aldolase_TIM"/>
</dbReference>
<evidence type="ECO:0000313" key="4">
    <source>
        <dbReference type="EMBL" id="MDR7153223.1"/>
    </source>
</evidence>
<dbReference type="InterPro" id="IPR027283">
    <property type="entry name" value="YerD"/>
</dbReference>
<comment type="caution">
    <text evidence="4">The sequence shown here is derived from an EMBL/GenBank/DDBJ whole genome shotgun (WGS) entry which is preliminary data.</text>
</comment>
<feature type="domain" description="Glutamate synthase" evidence="3">
    <location>
        <begin position="154"/>
        <end position="469"/>
    </location>
</feature>
<dbReference type="InterPro" id="IPR002932">
    <property type="entry name" value="Glu_synthdom"/>
</dbReference>
<sequence>MRFLPLIVVVLTNLVLAWLYFQGVDVPLWLLGPSGALLALGVWDIAQRGHTLRRTYPISAHFRWFFEWLRPYMRAYLLDSDIEGRPFSHRQRALIYRRAKGEEGVNAFGTQLDVEKPGHEWINHSVIPRACVKGGFRVSIGGPECRKPYDASILNISALSFGSLSGRAIEALNLGAKAGGFFHDTGEGGISAHHLKHGGDLVWEIGTGYFGCRTEDGDFDADAFARHAARDQVKMIEIKLSQGAKPGQGGLLPGSKVNQAIAAARGVPVGQSVYSPPSHSAFSTPRELLTWIADLRRLSGGKPVGFKLCIGHRWEFLAIVKAMLDTGIAPDFIVIDGSEGGTGAAPVELSDHVGTPLREALIFVVNALVGANLRDHIRIGVAGKIFDGHSMAATLALGADWCNAARAFMFALGCVQTRKCHTDACPTGVATQNRWREAGLVVDQKGPRVTAFHRETVDALADYVAAAGLAHPSELRPEHLRIRQGTHSVRSADKIYCYIEPGALMSGHAPEDYARWWDMADPDSFVARGSLNSPDR</sequence>
<keyword evidence="5" id="KW-1185">Reference proteome</keyword>
<dbReference type="Gene3D" id="3.20.20.70">
    <property type="entry name" value="Aldolase class I"/>
    <property type="match status" value="1"/>
</dbReference>
<proteinExistence type="inferred from homology"/>
<dbReference type="Pfam" id="PF01645">
    <property type="entry name" value="Glu_synthase"/>
    <property type="match status" value="1"/>
</dbReference>
<protein>
    <submittedName>
        <fullName evidence="4">Glutamate synthase domain-containing protein 2</fullName>
    </submittedName>
</protein>
<evidence type="ECO:0000259" key="3">
    <source>
        <dbReference type="Pfam" id="PF01645"/>
    </source>
</evidence>
<dbReference type="SUPFAM" id="SSF51395">
    <property type="entry name" value="FMN-linked oxidoreductases"/>
    <property type="match status" value="1"/>
</dbReference>
<dbReference type="PIRSF" id="PIRSF006429">
    <property type="entry name" value="GOGAT_lg_2"/>
    <property type="match status" value="1"/>
</dbReference>
<dbReference type="EMBL" id="JAVDWV010000001">
    <property type="protein sequence ID" value="MDR7153223.1"/>
    <property type="molecule type" value="Genomic_DNA"/>
</dbReference>
<comment type="similarity">
    <text evidence="1 2">Belongs to the glutamate synthase family.</text>
</comment>
<evidence type="ECO:0000256" key="2">
    <source>
        <dbReference type="PIRNR" id="PIRNR006429"/>
    </source>
</evidence>
<evidence type="ECO:0000313" key="5">
    <source>
        <dbReference type="Proteomes" id="UP001267638"/>
    </source>
</evidence>
<dbReference type="PIRSF" id="PIRSF500060">
    <property type="entry name" value="UCP500060"/>
    <property type="match status" value="1"/>
</dbReference>
<dbReference type="Proteomes" id="UP001267638">
    <property type="component" value="Unassembled WGS sequence"/>
</dbReference>
<dbReference type="RefSeq" id="WP_310220924.1">
    <property type="nucleotide sequence ID" value="NZ_JAVDWV010000001.1"/>
</dbReference>
<name>A0ABU1WVA1_SPHXE</name>
<dbReference type="PANTHER" id="PTHR43819:SF1">
    <property type="entry name" value="ARCHAEAL-TYPE GLUTAMATE SYNTHASE [NADPH]"/>
    <property type="match status" value="1"/>
</dbReference>
<gene>
    <name evidence="4" type="ORF">J2W40_000017</name>
</gene>
<organism evidence="4 5">
    <name type="scientific">Sphingobium xenophagum</name>
    <dbReference type="NCBI Taxonomy" id="121428"/>
    <lineage>
        <taxon>Bacteria</taxon>
        <taxon>Pseudomonadati</taxon>
        <taxon>Pseudomonadota</taxon>
        <taxon>Alphaproteobacteria</taxon>
        <taxon>Sphingomonadales</taxon>
        <taxon>Sphingomonadaceae</taxon>
        <taxon>Sphingobium</taxon>
    </lineage>
</organism>
<dbReference type="PANTHER" id="PTHR43819">
    <property type="entry name" value="ARCHAEAL-TYPE GLUTAMATE SYNTHASE [NADPH]"/>
    <property type="match status" value="1"/>
</dbReference>
<dbReference type="InterPro" id="IPR024188">
    <property type="entry name" value="GltB"/>
</dbReference>
<reference evidence="4 5" key="1">
    <citation type="submission" date="2023-07" db="EMBL/GenBank/DDBJ databases">
        <title>Sorghum-associated microbial communities from plants grown in Nebraska, USA.</title>
        <authorList>
            <person name="Schachtman D."/>
        </authorList>
    </citation>
    <scope>NUCLEOTIDE SEQUENCE [LARGE SCALE GENOMIC DNA]</scope>
    <source>
        <strain evidence="4 5">4256</strain>
    </source>
</reference>
<evidence type="ECO:0000256" key="1">
    <source>
        <dbReference type="ARBA" id="ARBA00009716"/>
    </source>
</evidence>
<dbReference type="CDD" id="cd02808">
    <property type="entry name" value="GltS_FMN"/>
    <property type="match status" value="1"/>
</dbReference>